<dbReference type="EMBL" id="SDMR01000015">
    <property type="protein sequence ID" value="TBT94323.1"/>
    <property type="molecule type" value="Genomic_DNA"/>
</dbReference>
<dbReference type="GO" id="GO:0016491">
    <property type="term" value="F:oxidoreductase activity"/>
    <property type="evidence" value="ECO:0007669"/>
    <property type="project" value="InterPro"/>
</dbReference>
<dbReference type="InterPro" id="IPR052541">
    <property type="entry name" value="SQRD"/>
</dbReference>
<dbReference type="Gene3D" id="3.50.50.60">
    <property type="entry name" value="FAD/NAD(P)-binding domain"/>
    <property type="match status" value="2"/>
</dbReference>
<gene>
    <name evidence="3" type="ORF">ET996_11545</name>
</gene>
<evidence type="ECO:0000313" key="4">
    <source>
        <dbReference type="Proteomes" id="UP000291933"/>
    </source>
</evidence>
<dbReference type="Proteomes" id="UP000291933">
    <property type="component" value="Unassembled WGS sequence"/>
</dbReference>
<protein>
    <submittedName>
        <fullName evidence="3">NAD(P)/FAD-dependent oxidoreductase</fullName>
    </submittedName>
</protein>
<name>A0A4Q9KIU8_PROTD</name>
<feature type="region of interest" description="Disordered" evidence="1">
    <location>
        <begin position="440"/>
        <end position="465"/>
    </location>
</feature>
<dbReference type="InterPro" id="IPR023753">
    <property type="entry name" value="FAD/NAD-binding_dom"/>
</dbReference>
<reference evidence="3 4" key="1">
    <citation type="submission" date="2019-01" db="EMBL/GenBank/DDBJ databases">
        <title>Lactibacter flavus gen. nov., sp. nov., a novel bacterium of the family Propionibacteriaceae isolated from raw milk and dairy products.</title>
        <authorList>
            <person name="Huptas C."/>
            <person name="Wenning M."/>
            <person name="Breitenwieser F."/>
            <person name="Doll E."/>
            <person name="Von Neubeck M."/>
            <person name="Busse H.-J."/>
            <person name="Scherer S."/>
        </authorList>
    </citation>
    <scope>NUCLEOTIDE SEQUENCE [LARGE SCALE GENOMIC DNA]</scope>
    <source>
        <strain evidence="3 4">DSM 22130</strain>
    </source>
</reference>
<dbReference type="SUPFAM" id="SSF51905">
    <property type="entry name" value="FAD/NAD(P)-binding domain"/>
    <property type="match status" value="2"/>
</dbReference>
<dbReference type="Pfam" id="PF07992">
    <property type="entry name" value="Pyr_redox_2"/>
    <property type="match status" value="1"/>
</dbReference>
<comment type="caution">
    <text evidence="3">The sequence shown here is derived from an EMBL/GenBank/DDBJ whole genome shotgun (WGS) entry which is preliminary data.</text>
</comment>
<proteinExistence type="predicted"/>
<evidence type="ECO:0000313" key="3">
    <source>
        <dbReference type="EMBL" id="TBT94323.1"/>
    </source>
</evidence>
<sequence>MRKLVILGGGTAGTMVANKLRAASTQAELSITVVDQDDAHHYQPGYLFLPFGQLAPGQIVRSRHSFIPDGVDLVLCGVEKVDAGAKTVHLRNGRELTYDTLIIATGVQPRLEATPGGDGPEVGKSVHQFYDLPGAEALQEAMRTFQGGRLVVHITEMPIKCPVAPLEFVFLADSYFKDKKIRKKVDITYVTPLDGAFTKPVASRELGDALKSRNIALETDFAIAEIDNETREIISFDERRIPFDLLVTVPLNMGPDYIAASGLGDEMNFVPCDQGTMRSLADPDIFVLGDGGTLKTSKAGSVAHFAVDIFMENWPQYLAGQQLTHNFDGHANCFIESGGGKGMLLDFNYETQPYTGEFPLPGIGPMSLLKETRANHWAKVAFRWVYWNLLITGKPLPFTADMYLMGKKIEDTASGTSTPDLLKGLASTIIRTPARLFGSLPKAKPAPGRPTVARPTSVAAPKASGPKVNPKAAAAFEALPEYVAQQGIDSTADPATVLPDPIVPKF</sequence>
<dbReference type="PANTHER" id="PTHR43755">
    <property type="match status" value="1"/>
</dbReference>
<dbReference type="OrthoDB" id="9802771at2"/>
<dbReference type="InterPro" id="IPR036188">
    <property type="entry name" value="FAD/NAD-bd_sf"/>
</dbReference>
<evidence type="ECO:0000259" key="2">
    <source>
        <dbReference type="Pfam" id="PF07992"/>
    </source>
</evidence>
<accession>A0A4Q9KIU8</accession>
<keyword evidence="4" id="KW-1185">Reference proteome</keyword>
<dbReference type="PANTHER" id="PTHR43755:SF1">
    <property type="entry name" value="FAD-DEPENDENT PYRIDINE NUCLEOTIDE-DISULPHIDE OXIDOREDUCTASE"/>
    <property type="match status" value="1"/>
</dbReference>
<feature type="domain" description="FAD/NAD(P)-binding" evidence="2">
    <location>
        <begin position="3"/>
        <end position="126"/>
    </location>
</feature>
<evidence type="ECO:0000256" key="1">
    <source>
        <dbReference type="SAM" id="MobiDB-lite"/>
    </source>
</evidence>
<dbReference type="RefSeq" id="WP_131172712.1">
    <property type="nucleotide sequence ID" value="NZ_FXTL01000015.1"/>
</dbReference>
<dbReference type="AlphaFoldDB" id="A0A4Q9KIU8"/>
<organism evidence="3 4">
    <name type="scientific">Propioniciclava tarda</name>
    <dbReference type="NCBI Taxonomy" id="433330"/>
    <lineage>
        <taxon>Bacteria</taxon>
        <taxon>Bacillati</taxon>
        <taxon>Actinomycetota</taxon>
        <taxon>Actinomycetes</taxon>
        <taxon>Propionibacteriales</taxon>
        <taxon>Propionibacteriaceae</taxon>
        <taxon>Propioniciclava</taxon>
    </lineage>
</organism>